<evidence type="ECO:0000259" key="1">
    <source>
        <dbReference type="SMART" id="SM00829"/>
    </source>
</evidence>
<dbReference type="AlphaFoldDB" id="A0A9P9IKL9"/>
<dbReference type="Gene3D" id="3.40.50.720">
    <property type="entry name" value="NAD(P)-binding Rossmann-like Domain"/>
    <property type="match status" value="1"/>
</dbReference>
<proteinExistence type="predicted"/>
<protein>
    <recommendedName>
        <fullName evidence="1">Enoyl reductase (ER) domain-containing protein</fullName>
    </recommendedName>
</protein>
<organism evidence="2 3">
    <name type="scientific">Dendryphion nanum</name>
    <dbReference type="NCBI Taxonomy" id="256645"/>
    <lineage>
        <taxon>Eukaryota</taxon>
        <taxon>Fungi</taxon>
        <taxon>Dikarya</taxon>
        <taxon>Ascomycota</taxon>
        <taxon>Pezizomycotina</taxon>
        <taxon>Dothideomycetes</taxon>
        <taxon>Pleosporomycetidae</taxon>
        <taxon>Pleosporales</taxon>
        <taxon>Torulaceae</taxon>
        <taxon>Dendryphion</taxon>
    </lineage>
</organism>
<dbReference type="InterPro" id="IPR052711">
    <property type="entry name" value="Zinc_ADH-like"/>
</dbReference>
<dbReference type="InterPro" id="IPR013154">
    <property type="entry name" value="ADH-like_N"/>
</dbReference>
<dbReference type="SUPFAM" id="SSF50129">
    <property type="entry name" value="GroES-like"/>
    <property type="match status" value="1"/>
</dbReference>
<accession>A0A9P9IKL9</accession>
<comment type="caution">
    <text evidence="2">The sequence shown here is derived from an EMBL/GenBank/DDBJ whole genome shotgun (WGS) entry which is preliminary data.</text>
</comment>
<keyword evidence="3" id="KW-1185">Reference proteome</keyword>
<reference evidence="2" key="1">
    <citation type="journal article" date="2021" name="Nat. Commun.">
        <title>Genetic determinants of endophytism in the Arabidopsis root mycobiome.</title>
        <authorList>
            <person name="Mesny F."/>
            <person name="Miyauchi S."/>
            <person name="Thiergart T."/>
            <person name="Pickel B."/>
            <person name="Atanasova L."/>
            <person name="Karlsson M."/>
            <person name="Huettel B."/>
            <person name="Barry K.W."/>
            <person name="Haridas S."/>
            <person name="Chen C."/>
            <person name="Bauer D."/>
            <person name="Andreopoulos W."/>
            <person name="Pangilinan J."/>
            <person name="LaButti K."/>
            <person name="Riley R."/>
            <person name="Lipzen A."/>
            <person name="Clum A."/>
            <person name="Drula E."/>
            <person name="Henrissat B."/>
            <person name="Kohler A."/>
            <person name="Grigoriev I.V."/>
            <person name="Martin F.M."/>
            <person name="Hacquard S."/>
        </authorList>
    </citation>
    <scope>NUCLEOTIDE SEQUENCE</scope>
    <source>
        <strain evidence="2">MPI-CAGE-CH-0243</strain>
    </source>
</reference>
<dbReference type="InterPro" id="IPR036291">
    <property type="entry name" value="NAD(P)-bd_dom_sf"/>
</dbReference>
<dbReference type="InterPro" id="IPR013149">
    <property type="entry name" value="ADH-like_C"/>
</dbReference>
<dbReference type="GO" id="GO:0016491">
    <property type="term" value="F:oxidoreductase activity"/>
    <property type="evidence" value="ECO:0007669"/>
    <property type="project" value="InterPro"/>
</dbReference>
<dbReference type="Pfam" id="PF00107">
    <property type="entry name" value="ADH_zinc_N"/>
    <property type="match status" value="1"/>
</dbReference>
<dbReference type="Pfam" id="PF08240">
    <property type="entry name" value="ADH_N"/>
    <property type="match status" value="1"/>
</dbReference>
<evidence type="ECO:0000313" key="2">
    <source>
        <dbReference type="EMBL" id="KAH7123946.1"/>
    </source>
</evidence>
<name>A0A9P9IKL9_9PLEO</name>
<dbReference type="InterPro" id="IPR011032">
    <property type="entry name" value="GroES-like_sf"/>
</dbReference>
<gene>
    <name evidence="2" type="ORF">B0J11DRAFT_326223</name>
</gene>
<dbReference type="CDD" id="cd08276">
    <property type="entry name" value="MDR7"/>
    <property type="match status" value="1"/>
</dbReference>
<dbReference type="Proteomes" id="UP000700596">
    <property type="component" value="Unassembled WGS sequence"/>
</dbReference>
<dbReference type="OrthoDB" id="3509362at2759"/>
<dbReference type="Gene3D" id="3.90.180.10">
    <property type="entry name" value="Medium-chain alcohol dehydrogenases, catalytic domain"/>
    <property type="match status" value="1"/>
</dbReference>
<dbReference type="SMART" id="SM00829">
    <property type="entry name" value="PKS_ER"/>
    <property type="match status" value="1"/>
</dbReference>
<dbReference type="SUPFAM" id="SSF51735">
    <property type="entry name" value="NAD(P)-binding Rossmann-fold domains"/>
    <property type="match status" value="1"/>
</dbReference>
<feature type="domain" description="Enoyl reductase (ER)" evidence="1">
    <location>
        <begin position="14"/>
        <end position="350"/>
    </location>
</feature>
<evidence type="ECO:0000313" key="3">
    <source>
        <dbReference type="Proteomes" id="UP000700596"/>
    </source>
</evidence>
<dbReference type="PANTHER" id="PTHR45033">
    <property type="match status" value="1"/>
</dbReference>
<sequence length="352" mass="38221">MSYPKTYRSYRRTGPTYPWSIVPSTEKLPETLAEHDVVIRIRAVALNYRDFAMLKEGRYPVPVDPNGIPASDCAAEVVAIGNAVTKFAIGDHVSPTINHAHLLDTPEERDLEDIAAGGNGPGVLAEYAVFEEKVLVKLPAHLSWEEASTITCAGITAWVALGALRDPTKGTTALFQGTGGVSMFALLIALAAGIKPIITSSSNEKLDRVKKISPEIEGINYKTHPDVAAEALRLTDGKGVDYLINNTGGNSVPSDLKTLRTKRGTLSLVGFLEGFEAKWDSNVFLTLIVKAVKVQGILSGSRKDFEDLNRFLDEKLVSLEPLIDRVFAFEDSVAAFEYLETGQHVGKVVIKI</sequence>
<dbReference type="PANTHER" id="PTHR45033:SF1">
    <property type="entry name" value="OXIDOREDUCTASE (EUROFUNG)"/>
    <property type="match status" value="1"/>
</dbReference>
<dbReference type="EMBL" id="JAGMWT010000008">
    <property type="protein sequence ID" value="KAH7123946.1"/>
    <property type="molecule type" value="Genomic_DNA"/>
</dbReference>
<dbReference type="InterPro" id="IPR020843">
    <property type="entry name" value="ER"/>
</dbReference>